<accession>M0A043</accession>
<keyword evidence="3" id="KW-1185">Reference proteome</keyword>
<sequence length="100" mass="11286">MNELVQYPDRYDATADDHERFEADLLAQDRDVRSPSTADLDDETAHQVVRDLLDTGTATPVVDQRLLAHEPSDTAFKSMQQFAVFHEGWTAAHDAGERDE</sequence>
<gene>
    <name evidence="2" type="ORF">C485_00435</name>
</gene>
<organism evidence="2 3">
    <name type="scientific">Natrinema altunense (strain JCM 12890 / CGMCC 1.3731 / AJ2)</name>
    <dbReference type="NCBI Taxonomy" id="1227494"/>
    <lineage>
        <taxon>Archaea</taxon>
        <taxon>Methanobacteriati</taxon>
        <taxon>Methanobacteriota</taxon>
        <taxon>Stenosarchaea group</taxon>
        <taxon>Halobacteria</taxon>
        <taxon>Halobacteriales</taxon>
        <taxon>Natrialbaceae</taxon>
        <taxon>Natrinema</taxon>
    </lineage>
</organism>
<evidence type="ECO:0000313" key="3">
    <source>
        <dbReference type="Proteomes" id="UP000011511"/>
    </source>
</evidence>
<dbReference type="AlphaFoldDB" id="M0A043"/>
<evidence type="ECO:0000313" key="2">
    <source>
        <dbReference type="EMBL" id="ELY91964.1"/>
    </source>
</evidence>
<proteinExistence type="predicted"/>
<dbReference type="Proteomes" id="UP000011511">
    <property type="component" value="Unassembled WGS sequence"/>
</dbReference>
<comment type="caution">
    <text evidence="2">The sequence shown here is derived from an EMBL/GenBank/DDBJ whole genome shotgun (WGS) entry which is preliminary data.</text>
</comment>
<dbReference type="EMBL" id="AOIK01000002">
    <property type="protein sequence ID" value="ELY91964.1"/>
    <property type="molecule type" value="Genomic_DNA"/>
</dbReference>
<protein>
    <recommendedName>
        <fullName evidence="1">DUF8069 domain-containing protein</fullName>
    </recommendedName>
</protein>
<dbReference type="PATRIC" id="fig|1227494.3.peg.82"/>
<dbReference type="InterPro" id="IPR058382">
    <property type="entry name" value="DUF8069"/>
</dbReference>
<reference evidence="2 3" key="1">
    <citation type="journal article" date="2014" name="PLoS Genet.">
        <title>Phylogenetically driven sequencing of extremely halophilic archaea reveals strategies for static and dynamic osmo-response.</title>
        <authorList>
            <person name="Becker E.A."/>
            <person name="Seitzer P.M."/>
            <person name="Tritt A."/>
            <person name="Larsen D."/>
            <person name="Krusor M."/>
            <person name="Yao A.I."/>
            <person name="Wu D."/>
            <person name="Madern D."/>
            <person name="Eisen J.A."/>
            <person name="Darling A.E."/>
            <person name="Facciotti M.T."/>
        </authorList>
    </citation>
    <scope>NUCLEOTIDE SEQUENCE [LARGE SCALE GENOMIC DNA]</scope>
    <source>
        <strain evidence="2 3">JCM 12890</strain>
    </source>
</reference>
<feature type="domain" description="DUF8069" evidence="1">
    <location>
        <begin position="6"/>
        <end position="100"/>
    </location>
</feature>
<name>M0A043_NATA2</name>
<dbReference type="Pfam" id="PF26266">
    <property type="entry name" value="DUF8069"/>
    <property type="match status" value="1"/>
</dbReference>
<evidence type="ECO:0000259" key="1">
    <source>
        <dbReference type="Pfam" id="PF26266"/>
    </source>
</evidence>
<dbReference type="eggNOG" id="arCOG04514">
    <property type="taxonomic scope" value="Archaea"/>
</dbReference>